<reference evidence="1 2" key="1">
    <citation type="submission" date="2021-01" db="EMBL/GenBank/DDBJ databases">
        <title>Roseomonas sp. nov, a bacterium isolated from an oil production mixture in Yumen Oilfield.</title>
        <authorList>
            <person name="Wu D."/>
        </authorList>
    </citation>
    <scope>NUCLEOTIDE SEQUENCE [LARGE SCALE GENOMIC DNA]</scope>
    <source>
        <strain evidence="1 2">ROY-5-3</strain>
    </source>
</reference>
<name>A0ABS6HB62_9PROT</name>
<proteinExistence type="predicted"/>
<organism evidence="1 2">
    <name type="scientific">Falsiroseomonas oleicola</name>
    <dbReference type="NCBI Taxonomy" id="2801474"/>
    <lineage>
        <taxon>Bacteria</taxon>
        <taxon>Pseudomonadati</taxon>
        <taxon>Pseudomonadota</taxon>
        <taxon>Alphaproteobacteria</taxon>
        <taxon>Acetobacterales</taxon>
        <taxon>Roseomonadaceae</taxon>
        <taxon>Falsiroseomonas</taxon>
    </lineage>
</organism>
<sequence>MAHDTDPAQLVFVHLPKTGGFALHAALERGLPEGSVLRVGDSEAQEAFRGMSPESVAPYAMVSGHFTFEEAMARARSGARFATLLRDPVARLLSAFNYMSTWDEHPLHDSFRGRGFADFIADSGEELAAEACRQLTGRSTAAEAIPILETYYALVGTTARVPDVSIRLHEWLHLSPQTPERENVTAGQGKVTLTSETCEQLLELTREDRLLFRHIAERHGGLMIHRAHARG</sequence>
<evidence type="ECO:0000313" key="1">
    <source>
        <dbReference type="EMBL" id="MBU8545962.1"/>
    </source>
</evidence>
<evidence type="ECO:0008006" key="3">
    <source>
        <dbReference type="Google" id="ProtNLM"/>
    </source>
</evidence>
<protein>
    <recommendedName>
        <fullName evidence="3">Sulfotransferase family protein</fullName>
    </recommendedName>
</protein>
<gene>
    <name evidence="1" type="ORF">JJQ90_19730</name>
</gene>
<accession>A0ABS6HB62</accession>
<dbReference type="Proteomes" id="UP000689967">
    <property type="component" value="Unassembled WGS sequence"/>
</dbReference>
<keyword evidence="2" id="KW-1185">Reference proteome</keyword>
<dbReference type="RefSeq" id="WP_216877977.1">
    <property type="nucleotide sequence ID" value="NZ_JAERQM010000006.1"/>
</dbReference>
<comment type="caution">
    <text evidence="1">The sequence shown here is derived from an EMBL/GenBank/DDBJ whole genome shotgun (WGS) entry which is preliminary data.</text>
</comment>
<evidence type="ECO:0000313" key="2">
    <source>
        <dbReference type="Proteomes" id="UP000689967"/>
    </source>
</evidence>
<dbReference type="EMBL" id="JAERQM010000006">
    <property type="protein sequence ID" value="MBU8545962.1"/>
    <property type="molecule type" value="Genomic_DNA"/>
</dbReference>